<feature type="coiled-coil region" evidence="1">
    <location>
        <begin position="5"/>
        <end position="63"/>
    </location>
</feature>
<evidence type="ECO:0000256" key="1">
    <source>
        <dbReference type="SAM" id="Coils"/>
    </source>
</evidence>
<dbReference type="Proteomes" id="UP001440599">
    <property type="component" value="Unassembled WGS sequence"/>
</dbReference>
<dbReference type="RefSeq" id="WP_349140396.1">
    <property type="nucleotide sequence ID" value="NZ_JBBMFT010000005.1"/>
</dbReference>
<gene>
    <name evidence="2" type="ORF">WMO45_09280</name>
</gene>
<keyword evidence="3" id="KW-1185">Reference proteome</keyword>
<evidence type="ECO:0000313" key="3">
    <source>
        <dbReference type="Proteomes" id="UP001440599"/>
    </source>
</evidence>
<reference evidence="2 3" key="1">
    <citation type="submission" date="2024-03" db="EMBL/GenBank/DDBJ databases">
        <title>Human intestinal bacterial collection.</title>
        <authorList>
            <person name="Pauvert C."/>
            <person name="Hitch T.C.A."/>
            <person name="Clavel T."/>
        </authorList>
    </citation>
    <scope>NUCLEOTIDE SEQUENCE [LARGE SCALE GENOMIC DNA]</scope>
    <source>
        <strain evidence="2 3">CLA-AP-H34</strain>
    </source>
</reference>
<comment type="caution">
    <text evidence="2">The sequence shown here is derived from an EMBL/GenBank/DDBJ whole genome shotgun (WGS) entry which is preliminary data.</text>
</comment>
<name>A0ABV1ETY6_9FIRM</name>
<protein>
    <submittedName>
        <fullName evidence="2">Uncharacterized protein</fullName>
    </submittedName>
</protein>
<organism evidence="2 3">
    <name type="scientific">Flavonifractor hominis</name>
    <dbReference type="NCBI Taxonomy" id="3133178"/>
    <lineage>
        <taxon>Bacteria</taxon>
        <taxon>Bacillati</taxon>
        <taxon>Bacillota</taxon>
        <taxon>Clostridia</taxon>
        <taxon>Eubacteriales</taxon>
        <taxon>Oscillospiraceae</taxon>
        <taxon>Flavonifractor</taxon>
    </lineage>
</organism>
<proteinExistence type="predicted"/>
<sequence length="315" mass="36073">MNERIHQINEQLRELAGQQAEARRLEVRLNDLRAQYEERQARVEETARRFREEQEDVDRLERGGLRAFLMNLTGDKEERLSQERREALAAKCQYDQAMADLDELDRSIHELLHRREQLRTDGVKLEALRREKAELLKQEGGAAGARLAELDRALEQTGNQHREVEEALRAGRQAEVALSAVLNSLDSAEDWGFVDMMGGGLVTTMFKHEHLDDARLGIDRAQQALSRFRTELADVRELEIPQIQIGEFATFADYFFDGLFADWCVQSGIHDAQNGVSDAHMRVLAALRRLETVEGELAQQLRDLTQEREKLLAGC</sequence>
<evidence type="ECO:0000313" key="2">
    <source>
        <dbReference type="EMBL" id="MEQ2456713.1"/>
    </source>
</evidence>
<accession>A0ABV1ETY6</accession>
<keyword evidence="1" id="KW-0175">Coiled coil</keyword>
<dbReference type="EMBL" id="JBBMFT010000005">
    <property type="protein sequence ID" value="MEQ2456713.1"/>
    <property type="molecule type" value="Genomic_DNA"/>
</dbReference>
<feature type="coiled-coil region" evidence="1">
    <location>
        <begin position="94"/>
        <end position="121"/>
    </location>
</feature>